<proteinExistence type="predicted"/>
<dbReference type="EMBL" id="JBHLWO010000002">
    <property type="protein sequence ID" value="MFC0318645.1"/>
    <property type="molecule type" value="Genomic_DNA"/>
</dbReference>
<dbReference type="Proteomes" id="UP001589774">
    <property type="component" value="Unassembled WGS sequence"/>
</dbReference>
<name>A0ABV6HID0_9SPHI</name>
<evidence type="ECO:0000313" key="2">
    <source>
        <dbReference type="Proteomes" id="UP001589774"/>
    </source>
</evidence>
<keyword evidence="2" id="KW-1185">Reference proteome</keyword>
<dbReference type="RefSeq" id="WP_130857536.1">
    <property type="nucleotide sequence ID" value="NZ_JBHLWO010000002.1"/>
</dbReference>
<evidence type="ECO:0000313" key="1">
    <source>
        <dbReference type="EMBL" id="MFC0318645.1"/>
    </source>
</evidence>
<protein>
    <submittedName>
        <fullName evidence="1">Uncharacterized protein</fullName>
    </submittedName>
</protein>
<accession>A0ABV6HID0</accession>
<comment type="caution">
    <text evidence="1">The sequence shown here is derived from an EMBL/GenBank/DDBJ whole genome shotgun (WGS) entry which is preliminary data.</text>
</comment>
<sequence>MRNDLERLLENIDGFDRLLKSKGYEGYFLTNAGCPGRFRESIMDYIYGIIAGTESRTEKGLSFSTYLRWSADPEYSSIHLNMNVDYSRTQSFQVREMTIRTENIYGETGNEKKIENIQGNHKIPDCKQAMNMVLNKPKKQSRIRKI</sequence>
<reference evidence="1 2" key="1">
    <citation type="submission" date="2024-09" db="EMBL/GenBank/DDBJ databases">
        <authorList>
            <person name="Sun Q."/>
            <person name="Mori K."/>
        </authorList>
    </citation>
    <scope>NUCLEOTIDE SEQUENCE [LARGE SCALE GENOMIC DNA]</scope>
    <source>
        <strain evidence="1 2">CCM 7765</strain>
    </source>
</reference>
<organism evidence="1 2">
    <name type="scientific">Olivibacter oleidegradans</name>
    <dbReference type="NCBI Taxonomy" id="760123"/>
    <lineage>
        <taxon>Bacteria</taxon>
        <taxon>Pseudomonadati</taxon>
        <taxon>Bacteroidota</taxon>
        <taxon>Sphingobacteriia</taxon>
        <taxon>Sphingobacteriales</taxon>
        <taxon>Sphingobacteriaceae</taxon>
        <taxon>Olivibacter</taxon>
    </lineage>
</organism>
<gene>
    <name evidence="1" type="ORF">ACFFI0_10005</name>
</gene>